<evidence type="ECO:0000313" key="2">
    <source>
        <dbReference type="Proteomes" id="UP000807469"/>
    </source>
</evidence>
<name>A0A9P5YMS6_9AGAR</name>
<keyword evidence="2" id="KW-1185">Reference proteome</keyword>
<dbReference type="SUPFAM" id="SSF52047">
    <property type="entry name" value="RNI-like"/>
    <property type="match status" value="1"/>
</dbReference>
<evidence type="ECO:0008006" key="3">
    <source>
        <dbReference type="Google" id="ProtNLM"/>
    </source>
</evidence>
<dbReference type="OrthoDB" id="2269034at2759"/>
<dbReference type="InterPro" id="IPR032675">
    <property type="entry name" value="LRR_dom_sf"/>
</dbReference>
<protein>
    <recommendedName>
        <fullName evidence="3">F-box domain-containing protein</fullName>
    </recommendedName>
</protein>
<dbReference type="EMBL" id="MU155619">
    <property type="protein sequence ID" value="KAF9471808.1"/>
    <property type="molecule type" value="Genomic_DNA"/>
</dbReference>
<dbReference type="AlphaFoldDB" id="A0A9P5YMS6"/>
<dbReference type="Gene3D" id="3.80.10.10">
    <property type="entry name" value="Ribonuclease Inhibitor"/>
    <property type="match status" value="1"/>
</dbReference>
<comment type="caution">
    <text evidence="1">The sequence shown here is derived from an EMBL/GenBank/DDBJ whole genome shotgun (WGS) entry which is preliminary data.</text>
</comment>
<reference evidence="1" key="1">
    <citation type="submission" date="2020-11" db="EMBL/GenBank/DDBJ databases">
        <authorList>
            <consortium name="DOE Joint Genome Institute"/>
            <person name="Ahrendt S."/>
            <person name="Riley R."/>
            <person name="Andreopoulos W."/>
            <person name="Labutti K."/>
            <person name="Pangilinan J."/>
            <person name="Ruiz-Duenas F.J."/>
            <person name="Barrasa J.M."/>
            <person name="Sanchez-Garcia M."/>
            <person name="Camarero S."/>
            <person name="Miyauchi S."/>
            <person name="Serrano A."/>
            <person name="Linde D."/>
            <person name="Babiker R."/>
            <person name="Drula E."/>
            <person name="Ayuso-Fernandez I."/>
            <person name="Pacheco R."/>
            <person name="Padilla G."/>
            <person name="Ferreira P."/>
            <person name="Barriuso J."/>
            <person name="Kellner H."/>
            <person name="Castanera R."/>
            <person name="Alfaro M."/>
            <person name="Ramirez L."/>
            <person name="Pisabarro A.G."/>
            <person name="Kuo A."/>
            <person name="Tritt A."/>
            <person name="Lipzen A."/>
            <person name="He G."/>
            <person name="Yan M."/>
            <person name="Ng V."/>
            <person name="Cullen D."/>
            <person name="Martin F."/>
            <person name="Rosso M.-N."/>
            <person name="Henrissat B."/>
            <person name="Hibbett D."/>
            <person name="Martinez A.T."/>
            <person name="Grigoriev I.V."/>
        </authorList>
    </citation>
    <scope>NUCLEOTIDE SEQUENCE</scope>
    <source>
        <strain evidence="1">CIRM-BRFM 674</strain>
    </source>
</reference>
<sequence>MPTLLRPMSPSEQSVPYDVLQEIFIHCIPERPFEDFSWTEIPVVLCHVSSFWRYVALTTPKLWSHLTYCLAREPSPLADIADGEQQRFVFRKNQIEYLKWWNKNRGSLRPFLEFYVIDIENESYEGLRDASLWVDEDSVDVLTVMKYVASAQFLQVNLGFWEFIYRKTAIGYQVFFPNLRSLVHDHISEYPFISDEFFVGSVATRNIIIPSLRRLSLQDNNGDDDEGIEIELTASLTFPSHWSTLTEVSFYGIDLSLGFWFRFMRSLPYLQWFSLYTGICDTSDYTVPMEYTHSHLTTLTISIFHFSSSPSVLFSHLHLPALQDLTLAFLCTPWKDDGITELCTILQSTPNISTLGLTTKFIDLHDPEYTEYEPVPGNVAGSEPIWRYCAPKLVHLRLEIDAVEGTMTAEHDFDVFINNLTTDNMWLRLEDRACPIRKVTFIDGASELIKAPGLAACRVHQVFRDLPHIEWQITPRPWRHAAFRIANEWSQKMFIL</sequence>
<accession>A0A9P5YMS6</accession>
<proteinExistence type="predicted"/>
<dbReference type="Proteomes" id="UP000807469">
    <property type="component" value="Unassembled WGS sequence"/>
</dbReference>
<evidence type="ECO:0000313" key="1">
    <source>
        <dbReference type="EMBL" id="KAF9471808.1"/>
    </source>
</evidence>
<gene>
    <name evidence="1" type="ORF">BDN70DRAFT_998480</name>
</gene>
<organism evidence="1 2">
    <name type="scientific">Pholiota conissans</name>
    <dbReference type="NCBI Taxonomy" id="109636"/>
    <lineage>
        <taxon>Eukaryota</taxon>
        <taxon>Fungi</taxon>
        <taxon>Dikarya</taxon>
        <taxon>Basidiomycota</taxon>
        <taxon>Agaricomycotina</taxon>
        <taxon>Agaricomycetes</taxon>
        <taxon>Agaricomycetidae</taxon>
        <taxon>Agaricales</taxon>
        <taxon>Agaricineae</taxon>
        <taxon>Strophariaceae</taxon>
        <taxon>Pholiota</taxon>
    </lineage>
</organism>